<dbReference type="PANTHER" id="PTHR33266:SF1">
    <property type="entry name" value="F-BOX DOMAIN-CONTAINING PROTEIN"/>
    <property type="match status" value="1"/>
</dbReference>
<reference evidence="2 3" key="1">
    <citation type="journal article" date="2018" name="Nat. Ecol. Evol.">
        <title>Pezizomycetes genomes reveal the molecular basis of ectomycorrhizal truffle lifestyle.</title>
        <authorList>
            <person name="Murat C."/>
            <person name="Payen T."/>
            <person name="Noel B."/>
            <person name="Kuo A."/>
            <person name="Morin E."/>
            <person name="Chen J."/>
            <person name="Kohler A."/>
            <person name="Krizsan K."/>
            <person name="Balestrini R."/>
            <person name="Da Silva C."/>
            <person name="Montanini B."/>
            <person name="Hainaut M."/>
            <person name="Levati E."/>
            <person name="Barry K.W."/>
            <person name="Belfiori B."/>
            <person name="Cichocki N."/>
            <person name="Clum A."/>
            <person name="Dockter R.B."/>
            <person name="Fauchery L."/>
            <person name="Guy J."/>
            <person name="Iotti M."/>
            <person name="Le Tacon F."/>
            <person name="Lindquist E.A."/>
            <person name="Lipzen A."/>
            <person name="Malagnac F."/>
            <person name="Mello A."/>
            <person name="Molinier V."/>
            <person name="Miyauchi S."/>
            <person name="Poulain J."/>
            <person name="Riccioni C."/>
            <person name="Rubini A."/>
            <person name="Sitrit Y."/>
            <person name="Splivallo R."/>
            <person name="Traeger S."/>
            <person name="Wang M."/>
            <person name="Zifcakova L."/>
            <person name="Wipf D."/>
            <person name="Zambonelli A."/>
            <person name="Paolocci F."/>
            <person name="Nowrousian M."/>
            <person name="Ottonello S."/>
            <person name="Baldrian P."/>
            <person name="Spatafora J.W."/>
            <person name="Henrissat B."/>
            <person name="Nagy L.G."/>
            <person name="Aury J.M."/>
            <person name="Wincker P."/>
            <person name="Grigoriev I.V."/>
            <person name="Bonfante P."/>
            <person name="Martin F.M."/>
        </authorList>
    </citation>
    <scope>NUCLEOTIDE SEQUENCE [LARGE SCALE GENOMIC DNA]</scope>
    <source>
        <strain evidence="2 3">RN42</strain>
    </source>
</reference>
<dbReference type="OrthoDB" id="5344887at2759"/>
<dbReference type="EMBL" id="ML119674">
    <property type="protein sequence ID" value="RPA82109.1"/>
    <property type="molecule type" value="Genomic_DNA"/>
</dbReference>
<dbReference type="Proteomes" id="UP000275078">
    <property type="component" value="Unassembled WGS sequence"/>
</dbReference>
<proteinExistence type="predicted"/>
<dbReference type="STRING" id="1160509.A0A3N4I7R4"/>
<feature type="region of interest" description="Disordered" evidence="1">
    <location>
        <begin position="1"/>
        <end position="32"/>
    </location>
</feature>
<keyword evidence="3" id="KW-1185">Reference proteome</keyword>
<gene>
    <name evidence="2" type="ORF">BJ508DRAFT_325883</name>
</gene>
<protein>
    <submittedName>
        <fullName evidence="2">Uncharacterized protein</fullName>
    </submittedName>
</protein>
<dbReference type="PANTHER" id="PTHR33266">
    <property type="entry name" value="CHROMOSOME 15, WHOLE GENOME SHOTGUN SEQUENCE"/>
    <property type="match status" value="1"/>
</dbReference>
<organism evidence="2 3">
    <name type="scientific">Ascobolus immersus RN42</name>
    <dbReference type="NCBI Taxonomy" id="1160509"/>
    <lineage>
        <taxon>Eukaryota</taxon>
        <taxon>Fungi</taxon>
        <taxon>Dikarya</taxon>
        <taxon>Ascomycota</taxon>
        <taxon>Pezizomycotina</taxon>
        <taxon>Pezizomycetes</taxon>
        <taxon>Pezizales</taxon>
        <taxon>Ascobolaceae</taxon>
        <taxon>Ascobolus</taxon>
    </lineage>
</organism>
<evidence type="ECO:0000313" key="2">
    <source>
        <dbReference type="EMBL" id="RPA82109.1"/>
    </source>
</evidence>
<evidence type="ECO:0000256" key="1">
    <source>
        <dbReference type="SAM" id="MobiDB-lite"/>
    </source>
</evidence>
<name>A0A3N4I7R4_ASCIM</name>
<accession>A0A3N4I7R4</accession>
<dbReference type="AlphaFoldDB" id="A0A3N4I7R4"/>
<sequence>MSEIKQEQELPEADPTRPAHSQVTSAKEPDGEWLKFSTAHPGRLTYGQFVSLRTHKPEKGPWFHTSHMFNRYTELKKNLRGKDFELVSKISKSAVLSNTLIAWLSNSSKTGQFQEDALEETIRWPEDPTLSFREGFITVSEENSDSNRSRELVKLMIQVINDSLDSSDDSRYYLAYAGVMEYAQRLFEAPRSIGQENDREGLDRGLIRCHNHWNAAYIGSLAGSLLQHMVVTSQKASDTLSPFSKLHSNFMPVMNSSGVGKSKALDEVGRLPGGPWVIGIVLRSGDDGGYPPGDPEIYDFLDLIKEERMDARWKANALALALVLGVFQAVAEWATKNGFLKKDTEGYEKTDSFDFSKMRSLFYEHMKPAHINTKKREAGKDSPKATFSGKSGVAEYVAMTRSEEKKLFIRNVLSNARLTFEGIMKSNTLTDSDISFMLEEEIKPFVEQFAELFEALLPEEREETEFLVFSVDEAGVLFESRFENENVDKDQGLLYNCIRRVFSGLVTYPVWCIPLSTRSNITHLLPRVDADPSLRVGEQHLVRFPAFTIFPMDVVMSRNLRHDLKKELAKSLIDYSKLSHQKTMGRILWDQFSETAPLRDVQDLVLTKLLNTTNIERVLDRIVSAREGTTGEKLIRQCFAMLSSRIMLDDCATTSEGADLIKESILSHLRLLKRYDPVTGVATGITPSEPLVAQAVSWLIIGGKQGIWADIINIVTKKLFYPGHVSKGVKGEFYVLLMLVLARDAVVKKLSFSAKTGTPPKRAVKTAAGSASLPRKLTQPLQPPVGSLTTYLEAAPYFSLEELLKALLLPKFFKSIWKATKAGTTSTTTFAEAFADAKLNFSHWTMGSVHLYGDKEPSTTKHGDDIRKQRLLLEKNEMLQLMLYRQAGMAMAVNQPEWDAALSMYLGEADQGLDYEKLSCLYIQTKNVANGFTPTKNKETKMCNTSFSHFPVKPDVPVLGLICNIGFTGAAEVRQLQHADPNVWYFDLRGNGAHLFNCLEGDDLQNACSSLLEVLIPEPEISEDLQIHASTYECFSRFTFAGQAGFDEKVRE</sequence>
<evidence type="ECO:0000313" key="3">
    <source>
        <dbReference type="Proteomes" id="UP000275078"/>
    </source>
</evidence>